<dbReference type="PANTHER" id="PTHR42944">
    <property type="entry name" value="ADENINE DNA GLYCOSYLASE"/>
    <property type="match status" value="1"/>
</dbReference>
<dbReference type="CDD" id="cd03431">
    <property type="entry name" value="NUDIX_DNA_Glycosylase_C-MutY"/>
    <property type="match status" value="1"/>
</dbReference>
<dbReference type="Pfam" id="PF00730">
    <property type="entry name" value="HhH-GPD"/>
    <property type="match status" value="1"/>
</dbReference>
<evidence type="ECO:0000256" key="4">
    <source>
        <dbReference type="ARBA" id="ARBA00022023"/>
    </source>
</evidence>
<dbReference type="Gene3D" id="1.10.340.30">
    <property type="entry name" value="Hypothetical protein, domain 2"/>
    <property type="match status" value="1"/>
</dbReference>
<sequence>MSQMQENKLSTFDISGFQGDLIGWYSNEKRDLPWRLNRDPYRVWISEIMLQQTRVDTVIPFYNRFMEKFPTIQALADADEQEVLKAWEGLGYYSRARNLQTAAREVVALHEGKMPSVPKLLGALKGIGPYTKGAILSIAFGQPEPAVDGNVMRVLSRILEIDEDIALPKTRKTFEALVRALISHEDPSSFNQGLMELGALICTPQSPMCLFCPVQQHCRAFHTGRQLELPVKSKAKKKKTIRYAALLIHNSDGKVLIEKRPQTGLLAGLWQFPMIEMGVKGETLEGKAAKELGIGLEVGDKAGVLKHVFTHLIWEIDIFNAITTVAEPASERMRFVTMEEMEERPFPVSHQKMMPYLSREQ</sequence>
<keyword evidence="6" id="KW-0479">Metal-binding</keyword>
<dbReference type="Proteomes" id="UP001180087">
    <property type="component" value="Chromosome"/>
</dbReference>
<evidence type="ECO:0000256" key="11">
    <source>
        <dbReference type="ARBA" id="ARBA00023204"/>
    </source>
</evidence>
<keyword evidence="16" id="KW-1185">Reference proteome</keyword>
<keyword evidence="9 13" id="KW-0408">Iron</keyword>
<keyword evidence="5" id="KW-0004">4Fe-4S</keyword>
<dbReference type="EMBL" id="CP129113">
    <property type="protein sequence ID" value="WLV25428.1"/>
    <property type="molecule type" value="Genomic_DNA"/>
</dbReference>
<dbReference type="SUPFAM" id="SSF48150">
    <property type="entry name" value="DNA-glycosylase"/>
    <property type="match status" value="1"/>
</dbReference>
<comment type="cofactor">
    <cofactor evidence="13">
        <name>[4Fe-4S] cluster</name>
        <dbReference type="ChEBI" id="CHEBI:49883"/>
    </cofactor>
    <text evidence="13">Binds 1 [4Fe-4S] cluster.</text>
</comment>
<organism evidence="15 16">
    <name type="scientific">Aciduricibacillus chroicocephali</name>
    <dbReference type="NCBI Taxonomy" id="3054939"/>
    <lineage>
        <taxon>Bacteria</taxon>
        <taxon>Bacillati</taxon>
        <taxon>Bacillota</taxon>
        <taxon>Bacilli</taxon>
        <taxon>Bacillales</taxon>
        <taxon>Bacillaceae</taxon>
        <taxon>Aciduricibacillus</taxon>
    </lineage>
</organism>
<name>A0ABY9L0U1_9BACI</name>
<dbReference type="Pfam" id="PF14815">
    <property type="entry name" value="NUDIX_4"/>
    <property type="match status" value="1"/>
</dbReference>
<keyword evidence="7 13" id="KW-0227">DNA damage</keyword>
<dbReference type="InterPro" id="IPR023170">
    <property type="entry name" value="HhH_base_excis_C"/>
</dbReference>
<dbReference type="EC" id="3.2.2.31" evidence="3 13"/>
<evidence type="ECO:0000313" key="15">
    <source>
        <dbReference type="EMBL" id="WLV25428.1"/>
    </source>
</evidence>
<keyword evidence="12 13" id="KW-0326">Glycosidase</keyword>
<dbReference type="NCBIfam" id="TIGR01084">
    <property type="entry name" value="mutY"/>
    <property type="match status" value="1"/>
</dbReference>
<comment type="catalytic activity">
    <reaction evidence="1 13">
        <text>Hydrolyzes free adenine bases from 7,8-dihydro-8-oxoguanine:adenine mismatched double-stranded DNA, leaving an apurinic site.</text>
        <dbReference type="EC" id="3.2.2.31"/>
    </reaction>
</comment>
<feature type="domain" description="HhH-GPD" evidence="14">
    <location>
        <begin position="49"/>
        <end position="200"/>
    </location>
</feature>
<evidence type="ECO:0000256" key="3">
    <source>
        <dbReference type="ARBA" id="ARBA00012045"/>
    </source>
</evidence>
<reference evidence="15" key="1">
    <citation type="submission" date="2023-06" db="EMBL/GenBank/DDBJ databases">
        <title>A Treasure from Seagulls: Isolation and Description of Aciduricobacillus qingdaonensis gen. nov., sp. nov., a Rare Obligately Uric Acid-utilizing Member in the Family Bacillaceae.</title>
        <authorList>
            <person name="Liu W."/>
            <person name="Wang B."/>
        </authorList>
    </citation>
    <scope>NUCLEOTIDE SEQUENCE</scope>
    <source>
        <strain evidence="15">44XB</strain>
    </source>
</reference>
<evidence type="ECO:0000256" key="7">
    <source>
        <dbReference type="ARBA" id="ARBA00022763"/>
    </source>
</evidence>
<dbReference type="Gene3D" id="1.10.1670.10">
    <property type="entry name" value="Helix-hairpin-Helix base-excision DNA repair enzymes (C-terminal)"/>
    <property type="match status" value="1"/>
</dbReference>
<evidence type="ECO:0000313" key="16">
    <source>
        <dbReference type="Proteomes" id="UP001180087"/>
    </source>
</evidence>
<dbReference type="InterPro" id="IPR029119">
    <property type="entry name" value="MutY_C"/>
</dbReference>
<dbReference type="PANTHER" id="PTHR42944:SF1">
    <property type="entry name" value="ADENINE DNA GLYCOSYLASE"/>
    <property type="match status" value="1"/>
</dbReference>
<dbReference type="InterPro" id="IPR005760">
    <property type="entry name" value="A/G_AdeGlyc_MutY"/>
</dbReference>
<dbReference type="InterPro" id="IPR003265">
    <property type="entry name" value="HhH-GPD_domain"/>
</dbReference>
<dbReference type="InterPro" id="IPR044298">
    <property type="entry name" value="MIG/MutY"/>
</dbReference>
<evidence type="ECO:0000259" key="14">
    <source>
        <dbReference type="SMART" id="SM00478"/>
    </source>
</evidence>
<evidence type="ECO:0000256" key="10">
    <source>
        <dbReference type="ARBA" id="ARBA00023014"/>
    </source>
</evidence>
<accession>A0ABY9L0U1</accession>
<dbReference type="InterPro" id="IPR011257">
    <property type="entry name" value="DNA_glycosylase"/>
</dbReference>
<dbReference type="RefSeq" id="WP_348029217.1">
    <property type="nucleotide sequence ID" value="NZ_CP129113.1"/>
</dbReference>
<evidence type="ECO:0000256" key="8">
    <source>
        <dbReference type="ARBA" id="ARBA00022801"/>
    </source>
</evidence>
<dbReference type="SUPFAM" id="SSF55811">
    <property type="entry name" value="Nudix"/>
    <property type="match status" value="1"/>
</dbReference>
<gene>
    <name evidence="15" type="primary">mutY</name>
    <name evidence="15" type="ORF">QR721_04155</name>
</gene>
<evidence type="ECO:0000256" key="12">
    <source>
        <dbReference type="ARBA" id="ARBA00023295"/>
    </source>
</evidence>
<dbReference type="SMART" id="SM00478">
    <property type="entry name" value="ENDO3c"/>
    <property type="match status" value="1"/>
</dbReference>
<dbReference type="Gene3D" id="3.90.79.10">
    <property type="entry name" value="Nucleoside Triphosphate Pyrophosphohydrolase"/>
    <property type="match status" value="1"/>
</dbReference>
<keyword evidence="8" id="KW-0378">Hydrolase</keyword>
<evidence type="ECO:0000256" key="5">
    <source>
        <dbReference type="ARBA" id="ARBA00022485"/>
    </source>
</evidence>
<proteinExistence type="inferred from homology"/>
<evidence type="ECO:0000256" key="9">
    <source>
        <dbReference type="ARBA" id="ARBA00023004"/>
    </source>
</evidence>
<protein>
    <recommendedName>
        <fullName evidence="4 13">Adenine DNA glycosylase</fullName>
        <ecNumber evidence="3 13">3.2.2.31</ecNumber>
    </recommendedName>
</protein>
<keyword evidence="11" id="KW-0234">DNA repair</keyword>
<evidence type="ECO:0000256" key="13">
    <source>
        <dbReference type="RuleBase" id="RU365096"/>
    </source>
</evidence>
<comment type="similarity">
    <text evidence="2 13">Belongs to the Nth/MutY family.</text>
</comment>
<evidence type="ECO:0000256" key="2">
    <source>
        <dbReference type="ARBA" id="ARBA00008343"/>
    </source>
</evidence>
<evidence type="ECO:0000256" key="1">
    <source>
        <dbReference type="ARBA" id="ARBA00000843"/>
    </source>
</evidence>
<comment type="function">
    <text evidence="13">Adenine glycosylase active on G-A mispairs.</text>
</comment>
<evidence type="ECO:0000256" key="6">
    <source>
        <dbReference type="ARBA" id="ARBA00022723"/>
    </source>
</evidence>
<keyword evidence="10" id="KW-0411">Iron-sulfur</keyword>
<dbReference type="InterPro" id="IPR015797">
    <property type="entry name" value="NUDIX_hydrolase-like_dom_sf"/>
</dbReference>
<dbReference type="CDD" id="cd00056">
    <property type="entry name" value="ENDO3c"/>
    <property type="match status" value="1"/>
</dbReference>